<dbReference type="InterPro" id="IPR016449">
    <property type="entry name" value="K_chnl_inward-rec_Kir"/>
</dbReference>
<comment type="subcellular location">
    <subcellularLocation>
        <location evidence="1">Membrane</location>
        <topology evidence="1">Multi-pass membrane protein</topology>
    </subcellularLocation>
</comment>
<dbReference type="RefSeq" id="WP_008854451.1">
    <property type="nucleotide sequence ID" value="NZ_AGFR01000009.1"/>
</dbReference>
<dbReference type="InterPro" id="IPR013518">
    <property type="entry name" value="K_chnl_inward-rec_Kir_cyto"/>
</dbReference>
<evidence type="ECO:0000256" key="1">
    <source>
        <dbReference type="ARBA" id="ARBA00004141"/>
    </source>
</evidence>
<keyword evidence="6" id="KW-0630">Potassium</keyword>
<feature type="domain" description="Potassium channel" evidence="12">
    <location>
        <begin position="54"/>
        <end position="129"/>
    </location>
</feature>
<dbReference type="Gene3D" id="1.10.287.70">
    <property type="match status" value="1"/>
</dbReference>
<keyword evidence="4 11" id="KW-0812">Transmembrane</keyword>
<dbReference type="PANTHER" id="PTHR11767:SF102">
    <property type="entry name" value="INWARDLY RECTIFYING POTASSIUM CHANNEL 1, ISOFORM F"/>
    <property type="match status" value="1"/>
</dbReference>
<gene>
    <name evidence="14" type="ORF">CIN_14610</name>
</gene>
<evidence type="ECO:0000313" key="14">
    <source>
        <dbReference type="EMBL" id="EHD13269.1"/>
    </source>
</evidence>
<evidence type="ECO:0000256" key="5">
    <source>
        <dbReference type="ARBA" id="ARBA00022882"/>
    </source>
</evidence>
<keyword evidence="2" id="KW-0813">Transport</keyword>
<dbReference type="PANTHER" id="PTHR11767">
    <property type="entry name" value="INWARD RECTIFIER POTASSIUM CHANNEL"/>
    <property type="match status" value="1"/>
</dbReference>
<dbReference type="GO" id="GO:0005886">
    <property type="term" value="C:plasma membrane"/>
    <property type="evidence" value="ECO:0007669"/>
    <property type="project" value="TreeGrafter"/>
</dbReference>
<evidence type="ECO:0000256" key="10">
    <source>
        <dbReference type="ARBA" id="ARBA00023303"/>
    </source>
</evidence>
<comment type="caution">
    <text evidence="14">The sequence shown here is derived from an EMBL/GenBank/DDBJ whole genome shotgun (WGS) entry which is preliminary data.</text>
</comment>
<keyword evidence="9 11" id="KW-0472">Membrane</keyword>
<evidence type="ECO:0000256" key="4">
    <source>
        <dbReference type="ARBA" id="ARBA00022692"/>
    </source>
</evidence>
<sequence length="296" mass="33738">MNKKPLRPHLLADSSIHEKVVASGLSYRVIHDFYHSALTVSWRKFIASYVLLFLVMNLGFALLYSLFPDEVTNSKGRFIDALFLSIQTMSTVGYGSIAPNGDFANIISSIEITFGIIVNALSTGLMFARFAKPMSKIVFSNHAVISTDNNARSLDMRIANGRKTPLLDVTIQAYLCSFHQDAQNRIYRKIVNLPLIQDRIPIFKVTFELNHIIDEFSPLFKHDLDDLRRQHSEIAIKITGLDEGTGQMIFCYHVYNFRNVYDNYQFEPLSCEKQSNIVFINMDNFNKMKPISSSSD</sequence>
<evidence type="ECO:0000256" key="11">
    <source>
        <dbReference type="SAM" id="Phobius"/>
    </source>
</evidence>
<evidence type="ECO:0000256" key="2">
    <source>
        <dbReference type="ARBA" id="ARBA00022448"/>
    </source>
</evidence>
<dbReference type="STRING" id="1088868.CIN_14610"/>
<evidence type="ECO:0000256" key="9">
    <source>
        <dbReference type="ARBA" id="ARBA00023136"/>
    </source>
</evidence>
<dbReference type="InterPro" id="IPR041647">
    <property type="entry name" value="IRK_C"/>
</dbReference>
<feature type="transmembrane region" description="Helical" evidence="11">
    <location>
        <begin position="103"/>
        <end position="127"/>
    </location>
</feature>
<name>G6F1G5_9PROT</name>
<keyword evidence="8" id="KW-0406">Ion transport</keyword>
<dbReference type="AlphaFoldDB" id="G6F1G5"/>
<dbReference type="GO" id="GO:1990573">
    <property type="term" value="P:potassium ion import across plasma membrane"/>
    <property type="evidence" value="ECO:0007669"/>
    <property type="project" value="TreeGrafter"/>
</dbReference>
<proteinExistence type="predicted"/>
<dbReference type="InterPro" id="IPR013099">
    <property type="entry name" value="K_chnl_dom"/>
</dbReference>
<feature type="domain" description="Inward rectifier potassium channel C-terminal" evidence="13">
    <location>
        <begin position="137"/>
        <end position="292"/>
    </location>
</feature>
<evidence type="ECO:0000256" key="6">
    <source>
        <dbReference type="ARBA" id="ARBA00022958"/>
    </source>
</evidence>
<keyword evidence="5" id="KW-0851">Voltage-gated channel</keyword>
<feature type="transmembrane region" description="Helical" evidence="11">
    <location>
        <begin position="78"/>
        <end position="97"/>
    </location>
</feature>
<dbReference type="eggNOG" id="COG0395">
    <property type="taxonomic scope" value="Bacteria"/>
</dbReference>
<evidence type="ECO:0000256" key="8">
    <source>
        <dbReference type="ARBA" id="ARBA00023065"/>
    </source>
</evidence>
<dbReference type="Proteomes" id="UP000005939">
    <property type="component" value="Unassembled WGS sequence"/>
</dbReference>
<evidence type="ECO:0000313" key="15">
    <source>
        <dbReference type="Proteomes" id="UP000005939"/>
    </source>
</evidence>
<keyword evidence="7 11" id="KW-1133">Transmembrane helix</keyword>
<dbReference type="GO" id="GO:0034765">
    <property type="term" value="P:regulation of monoatomic ion transmembrane transport"/>
    <property type="evidence" value="ECO:0007669"/>
    <property type="project" value="TreeGrafter"/>
</dbReference>
<dbReference type="GO" id="GO:0005242">
    <property type="term" value="F:inward rectifier potassium channel activity"/>
    <property type="evidence" value="ECO:0007669"/>
    <property type="project" value="InterPro"/>
</dbReference>
<reference evidence="14 15" key="1">
    <citation type="submission" date="2011-10" db="EMBL/GenBank/DDBJ databases">
        <title>Genome Sequence of Commensalibacter intestini A911, isolated from Drosophila gut.</title>
        <authorList>
            <person name="Lee W.-J."/>
            <person name="Kim E.-K."/>
        </authorList>
    </citation>
    <scope>NUCLEOTIDE SEQUENCE [LARGE SCALE GENOMIC DNA]</scope>
    <source>
        <strain evidence="14 15">A911</strain>
    </source>
</reference>
<accession>G6F1G5</accession>
<evidence type="ECO:0000259" key="13">
    <source>
        <dbReference type="Pfam" id="PF17655"/>
    </source>
</evidence>
<dbReference type="OrthoDB" id="9799090at2"/>
<keyword evidence="10" id="KW-0407">Ion channel</keyword>
<dbReference type="InterPro" id="IPR014756">
    <property type="entry name" value="Ig_E-set"/>
</dbReference>
<dbReference type="Pfam" id="PF07885">
    <property type="entry name" value="Ion_trans_2"/>
    <property type="match status" value="1"/>
</dbReference>
<dbReference type="Pfam" id="PF17655">
    <property type="entry name" value="IRK_C"/>
    <property type="match status" value="1"/>
</dbReference>
<keyword evidence="3" id="KW-0633">Potassium transport</keyword>
<dbReference type="SUPFAM" id="SSF81296">
    <property type="entry name" value="E set domains"/>
    <property type="match status" value="1"/>
</dbReference>
<organism evidence="14 15">
    <name type="scientific">Commensalibacter intestini A911</name>
    <dbReference type="NCBI Taxonomy" id="1088868"/>
    <lineage>
        <taxon>Bacteria</taxon>
        <taxon>Pseudomonadati</taxon>
        <taxon>Pseudomonadota</taxon>
        <taxon>Alphaproteobacteria</taxon>
        <taxon>Acetobacterales</taxon>
        <taxon>Acetobacteraceae</taxon>
    </lineage>
</organism>
<dbReference type="Gene3D" id="2.60.40.1400">
    <property type="entry name" value="G protein-activated inward rectifier potassium channel 1"/>
    <property type="match status" value="1"/>
</dbReference>
<feature type="transmembrane region" description="Helical" evidence="11">
    <location>
        <begin position="46"/>
        <end position="66"/>
    </location>
</feature>
<protein>
    <submittedName>
        <fullName evidence="14">Uncharacterized protein</fullName>
    </submittedName>
</protein>
<evidence type="ECO:0000259" key="12">
    <source>
        <dbReference type="Pfam" id="PF07885"/>
    </source>
</evidence>
<dbReference type="EMBL" id="AGFR01000009">
    <property type="protein sequence ID" value="EHD13269.1"/>
    <property type="molecule type" value="Genomic_DNA"/>
</dbReference>
<dbReference type="SUPFAM" id="SSF81324">
    <property type="entry name" value="Voltage-gated potassium channels"/>
    <property type="match status" value="1"/>
</dbReference>
<dbReference type="GO" id="GO:0034702">
    <property type="term" value="C:monoatomic ion channel complex"/>
    <property type="evidence" value="ECO:0007669"/>
    <property type="project" value="UniProtKB-KW"/>
</dbReference>
<evidence type="ECO:0000256" key="3">
    <source>
        <dbReference type="ARBA" id="ARBA00022538"/>
    </source>
</evidence>
<evidence type="ECO:0000256" key="7">
    <source>
        <dbReference type="ARBA" id="ARBA00022989"/>
    </source>
</evidence>